<sequence length="1044" mass="113852">MAGFYSCLRGTSGDYIMATGLPDARQTSEAEELSEESPGKKKSKFKTFKNFFAKKKRKEPAAPTSETSLKPSQSSSDVSTPGPPPALPDSEKETGSQSSMGNRAVSHDSIFIPELSVSETVPVGTASQENLPGRVKALQLQLQQNIRLASPDMVISTKKTDDAGTSSEDDGLPRSPPEMSSLHTVLTYSTAKSPDPVERHSSLSLGGTESEDEEQISSGSSSRPLSPLSPLLLTTPTSASCDSLPVDFSFPANPLACLDNSAAKHKIAVNPRKQKTFAKQMKPISKENCASPRISKFIFHGKKDENEKRVTPAEANPPEPNKKPDGLLAQQENTSNNNVQNNEEICPKLPPVIEEQSTEKHCQSTEMVDSPRHSSVLEDTPDFNSTDPQNGRVLPNPIGAANIADAERATETEEVPDPHKTSDLQGLLPKMLPMYNESVNSTWEDNEEDIPFPSLGMSTVCDTSVGLCEIQNKCKVVVKPNESVTVGSTEETLFFSGAGKPASLNCISDALHVENSLLPCRRSSVPEMDNKINDEENVPTTLLPQNCSTPKEVRGPAAERFYSTKENKMHQENVLSEQSITPEADGENLLSNSSIFMSPLCNEPTNNIIFTAEVPLEDSAIESDSSVAQLPSKQEQTELLPSMVQTGETLQEDWTSVNKGSVKFSIASAWQRSQSVTPQMREGLITDYCPQSVSMSKHCDNKPDDNVSKKSPSPGTENSMKHQGDLNRSWKIKAGGTKTISTDKPCSTDVLKEQINTELDCSGNPFGVRLRRTSPLFKYPAESNLQQNVYEKEPVGTTLCIAPRPNSPERDNPVMNKQTAESLLNKTVKGDDGDASGSLSVKNRHLPSIKCDSIETSSQFETQEKHVVQEKNEKKSIEMKVGISKTSERMAESGKPTTLDTVSTEASTSEPVWISMAKQKQKGFQEQHLGTEQRSQSTEHTTLVQIDSRMEVKHLNTTGENNSTSSFLNKDVNINVKEEEQAKMTRLAPSGALLQPKLQDGTLEKKGKSPSNIRIAPLGSAEPPWLAIAKKKAKAWSDMPQTVQ</sequence>
<dbReference type="OMA" id="DHMMATG"/>
<name>A0A4W3JCI8_CALMI</name>
<feature type="compositionally biased region" description="Polar residues" evidence="1">
    <location>
        <begin position="181"/>
        <end position="192"/>
    </location>
</feature>
<feature type="compositionally biased region" description="Low complexity" evidence="1">
    <location>
        <begin position="217"/>
        <end position="236"/>
    </location>
</feature>
<evidence type="ECO:0000259" key="2">
    <source>
        <dbReference type="Pfam" id="PF15262"/>
    </source>
</evidence>
<dbReference type="AlphaFoldDB" id="A0A4W3JCI8"/>
<feature type="compositionally biased region" description="Polar residues" evidence="1">
    <location>
        <begin position="895"/>
        <end position="906"/>
    </location>
</feature>
<feature type="region of interest" description="Disordered" evidence="1">
    <location>
        <begin position="354"/>
        <end position="395"/>
    </location>
</feature>
<feature type="domain" description="DUF4592" evidence="2">
    <location>
        <begin position="144"/>
        <end position="278"/>
    </location>
</feature>
<feature type="region of interest" description="Disordered" evidence="1">
    <location>
        <begin position="298"/>
        <end position="329"/>
    </location>
</feature>
<feature type="compositionally biased region" description="Basic residues" evidence="1">
    <location>
        <begin position="40"/>
        <end position="58"/>
    </location>
</feature>
<gene>
    <name evidence="3" type="primary">zgc:66433</name>
</gene>
<dbReference type="InterPro" id="IPR026713">
    <property type="entry name" value="CRACD-like"/>
</dbReference>
<keyword evidence="4" id="KW-1185">Reference proteome</keyword>
<dbReference type="KEGG" id="cmk:103178270"/>
<dbReference type="Pfam" id="PF15262">
    <property type="entry name" value="DUF4592"/>
    <property type="match status" value="1"/>
</dbReference>
<dbReference type="PANTHER" id="PTHR47743">
    <property type="entry name" value="KIAA1210 / KIAA1211 FAMILY MEMBER"/>
    <property type="match status" value="1"/>
</dbReference>
<feature type="compositionally biased region" description="Basic and acidic residues" evidence="1">
    <location>
        <begin position="357"/>
        <end position="376"/>
    </location>
</feature>
<dbReference type="PANTHER" id="PTHR47743:SF2">
    <property type="entry name" value="ACROSOMAL PROTEIN KIAA1210"/>
    <property type="match status" value="1"/>
</dbReference>
<feature type="compositionally biased region" description="Basic and acidic residues" evidence="1">
    <location>
        <begin position="301"/>
        <end position="311"/>
    </location>
</feature>
<feature type="region of interest" description="Disordered" evidence="1">
    <location>
        <begin position="149"/>
        <end position="236"/>
    </location>
</feature>
<dbReference type="OrthoDB" id="8869651at2759"/>
<feature type="region of interest" description="Disordered" evidence="1">
    <location>
        <begin position="886"/>
        <end position="906"/>
    </location>
</feature>
<dbReference type="STRING" id="7868.ENSCMIP00000030055"/>
<organism evidence="3 4">
    <name type="scientific">Callorhinchus milii</name>
    <name type="common">Ghost shark</name>
    <dbReference type="NCBI Taxonomy" id="7868"/>
    <lineage>
        <taxon>Eukaryota</taxon>
        <taxon>Metazoa</taxon>
        <taxon>Chordata</taxon>
        <taxon>Craniata</taxon>
        <taxon>Vertebrata</taxon>
        <taxon>Chondrichthyes</taxon>
        <taxon>Holocephali</taxon>
        <taxon>Chimaeriformes</taxon>
        <taxon>Callorhinchidae</taxon>
        <taxon>Callorhinchus</taxon>
    </lineage>
</organism>
<evidence type="ECO:0000256" key="1">
    <source>
        <dbReference type="SAM" id="MobiDB-lite"/>
    </source>
</evidence>
<evidence type="ECO:0000313" key="3">
    <source>
        <dbReference type="Ensembl" id="ENSCMIP00000030055.1"/>
    </source>
</evidence>
<dbReference type="GeneID" id="103178270"/>
<dbReference type="InterPro" id="IPR028030">
    <property type="entry name" value="DUF4592"/>
</dbReference>
<reference evidence="4" key="2">
    <citation type="journal article" date="2007" name="PLoS Biol.">
        <title>Survey sequencing and comparative analysis of the elephant shark (Callorhinchus milii) genome.</title>
        <authorList>
            <person name="Venkatesh B."/>
            <person name="Kirkness E.F."/>
            <person name="Loh Y.H."/>
            <person name="Halpern A.L."/>
            <person name="Lee A.P."/>
            <person name="Johnson J."/>
            <person name="Dandona N."/>
            <person name="Viswanathan L.D."/>
            <person name="Tay A."/>
            <person name="Venter J.C."/>
            <person name="Strausberg R.L."/>
            <person name="Brenner S."/>
        </authorList>
    </citation>
    <scope>NUCLEOTIDE SEQUENCE [LARGE SCALE GENOMIC DNA]</scope>
</reference>
<dbReference type="Ensembl" id="ENSCMIT00000030522.1">
    <property type="protein sequence ID" value="ENSCMIP00000030055.1"/>
    <property type="gene ID" value="ENSCMIG00000012966.1"/>
</dbReference>
<feature type="compositionally biased region" description="Polar residues" evidence="1">
    <location>
        <begin position="709"/>
        <end position="718"/>
    </location>
</feature>
<dbReference type="Proteomes" id="UP000314986">
    <property type="component" value="Unassembled WGS sequence"/>
</dbReference>
<reference evidence="3" key="4">
    <citation type="submission" date="2025-08" db="UniProtKB">
        <authorList>
            <consortium name="Ensembl"/>
        </authorList>
    </citation>
    <scope>IDENTIFICATION</scope>
</reference>
<protein>
    <recommendedName>
        <fullName evidence="2">DUF4592 domain-containing protein</fullName>
    </recommendedName>
</protein>
<reference evidence="3" key="5">
    <citation type="submission" date="2025-09" db="UniProtKB">
        <authorList>
            <consortium name="Ensembl"/>
        </authorList>
    </citation>
    <scope>IDENTIFICATION</scope>
</reference>
<accession>A0A4W3JCI8</accession>
<reference evidence="4" key="1">
    <citation type="journal article" date="2006" name="Science">
        <title>Ancient noncoding elements conserved in the human genome.</title>
        <authorList>
            <person name="Venkatesh B."/>
            <person name="Kirkness E.F."/>
            <person name="Loh Y.H."/>
            <person name="Halpern A.L."/>
            <person name="Lee A.P."/>
            <person name="Johnson J."/>
            <person name="Dandona N."/>
            <person name="Viswanathan L.D."/>
            <person name="Tay A."/>
            <person name="Venter J.C."/>
            <person name="Strausberg R.L."/>
            <person name="Brenner S."/>
        </authorList>
    </citation>
    <scope>NUCLEOTIDE SEQUENCE [LARGE SCALE GENOMIC DNA]</scope>
</reference>
<feature type="region of interest" description="Disordered" evidence="1">
    <location>
        <begin position="10"/>
        <end position="107"/>
    </location>
</feature>
<reference evidence="4" key="3">
    <citation type="journal article" date="2014" name="Nature">
        <title>Elephant shark genome provides unique insights into gnathostome evolution.</title>
        <authorList>
            <consortium name="International Elephant Shark Genome Sequencing Consortium"/>
            <person name="Venkatesh B."/>
            <person name="Lee A.P."/>
            <person name="Ravi V."/>
            <person name="Maurya A.K."/>
            <person name="Lian M.M."/>
            <person name="Swann J.B."/>
            <person name="Ohta Y."/>
            <person name="Flajnik M.F."/>
            <person name="Sutoh Y."/>
            <person name="Kasahara M."/>
            <person name="Hoon S."/>
            <person name="Gangu V."/>
            <person name="Roy S.W."/>
            <person name="Irimia M."/>
            <person name="Korzh V."/>
            <person name="Kondrychyn I."/>
            <person name="Lim Z.W."/>
            <person name="Tay B.H."/>
            <person name="Tohari S."/>
            <person name="Kong K.W."/>
            <person name="Ho S."/>
            <person name="Lorente-Galdos B."/>
            <person name="Quilez J."/>
            <person name="Marques-Bonet T."/>
            <person name="Raney B.J."/>
            <person name="Ingham P.W."/>
            <person name="Tay A."/>
            <person name="Hillier L.W."/>
            <person name="Minx P."/>
            <person name="Boehm T."/>
            <person name="Wilson R.K."/>
            <person name="Brenner S."/>
            <person name="Warren W.C."/>
        </authorList>
    </citation>
    <scope>NUCLEOTIDE SEQUENCE [LARGE SCALE GENOMIC DNA]</scope>
</reference>
<evidence type="ECO:0000313" key="4">
    <source>
        <dbReference type="Proteomes" id="UP000314986"/>
    </source>
</evidence>
<proteinExistence type="predicted"/>
<dbReference type="InParanoid" id="A0A4W3JCI8"/>
<feature type="compositionally biased region" description="Basic and acidic residues" evidence="1">
    <location>
        <begin position="697"/>
        <end position="708"/>
    </location>
</feature>
<feature type="region of interest" description="Disordered" evidence="1">
    <location>
        <begin position="695"/>
        <end position="728"/>
    </location>
</feature>
<dbReference type="GeneTree" id="ENSGT00940000163031"/>
<feature type="compositionally biased region" description="Polar residues" evidence="1">
    <location>
        <begin position="64"/>
        <end position="79"/>
    </location>
</feature>